<protein>
    <submittedName>
        <fullName evidence="2">Os07g0438700 protein</fullName>
    </submittedName>
</protein>
<gene>
    <name evidence="2" type="ordered locus">Os07g0438700</name>
</gene>
<evidence type="ECO:0000313" key="3">
    <source>
        <dbReference type="Proteomes" id="UP000000763"/>
    </source>
</evidence>
<proteinExistence type="predicted"/>
<keyword evidence="1" id="KW-0812">Transmembrane</keyword>
<feature type="transmembrane region" description="Helical" evidence="1">
    <location>
        <begin position="23"/>
        <end position="47"/>
    </location>
</feature>
<evidence type="ECO:0000313" key="2">
    <source>
        <dbReference type="EMBL" id="BAF21428.2"/>
    </source>
</evidence>
<reference evidence="3" key="2">
    <citation type="journal article" date="2008" name="Nucleic Acids Res.">
        <title>The rice annotation project database (RAP-DB): 2008 update.</title>
        <authorList>
            <consortium name="The rice annotation project (RAP)"/>
        </authorList>
    </citation>
    <scope>GENOME REANNOTATION</scope>
    <source>
        <strain evidence="3">cv. Nipponbare</strain>
    </source>
</reference>
<name>Q0D6U5_ORYSJ</name>
<sequence>SAYVSAEYTFINRSFCLFSITDVLFSAAVGFYSFMGSFNIVGLGYIINEAIPNPNCPLV</sequence>
<keyword evidence="1" id="KW-0472">Membrane</keyword>
<evidence type="ECO:0000256" key="1">
    <source>
        <dbReference type="SAM" id="Phobius"/>
    </source>
</evidence>
<reference evidence="2 3" key="1">
    <citation type="journal article" date="2005" name="Nature">
        <title>The map-based sequence of the rice genome.</title>
        <authorList>
            <consortium name="International rice genome sequencing project (IRGSP)"/>
            <person name="Matsumoto T."/>
            <person name="Wu J."/>
            <person name="Kanamori H."/>
            <person name="Katayose Y."/>
            <person name="Fujisawa M."/>
            <person name="Namiki N."/>
            <person name="Mizuno H."/>
            <person name="Yamamoto K."/>
            <person name="Antonio B.A."/>
            <person name="Baba T."/>
            <person name="Sakata K."/>
            <person name="Nagamura Y."/>
            <person name="Aoki H."/>
            <person name="Arikawa K."/>
            <person name="Arita K."/>
            <person name="Bito T."/>
            <person name="Chiden Y."/>
            <person name="Fujitsuka N."/>
            <person name="Fukunaka R."/>
            <person name="Hamada M."/>
            <person name="Harada C."/>
            <person name="Hayashi A."/>
            <person name="Hijishita S."/>
            <person name="Honda M."/>
            <person name="Hosokawa S."/>
            <person name="Ichikawa Y."/>
            <person name="Idonuma A."/>
            <person name="Iijima M."/>
            <person name="Ikeda M."/>
            <person name="Ikeno M."/>
            <person name="Ito K."/>
            <person name="Ito S."/>
            <person name="Ito T."/>
            <person name="Ito Y."/>
            <person name="Ito Y."/>
            <person name="Iwabuchi A."/>
            <person name="Kamiya K."/>
            <person name="Karasawa W."/>
            <person name="Kurita K."/>
            <person name="Katagiri S."/>
            <person name="Kikuta A."/>
            <person name="Kobayashi H."/>
            <person name="Kobayashi N."/>
            <person name="Machita K."/>
            <person name="Maehara T."/>
            <person name="Masukawa M."/>
            <person name="Mizubayashi T."/>
            <person name="Mukai Y."/>
            <person name="Nagasaki H."/>
            <person name="Nagata Y."/>
            <person name="Naito S."/>
            <person name="Nakashima M."/>
            <person name="Nakama Y."/>
            <person name="Nakamichi Y."/>
            <person name="Nakamura M."/>
            <person name="Meguro A."/>
            <person name="Negishi M."/>
            <person name="Ohta I."/>
            <person name="Ohta T."/>
            <person name="Okamoto M."/>
            <person name="Ono N."/>
            <person name="Saji S."/>
            <person name="Sakaguchi M."/>
            <person name="Sakai K."/>
            <person name="Shibata M."/>
            <person name="Shimokawa T."/>
            <person name="Song J."/>
            <person name="Takazaki Y."/>
            <person name="Terasawa K."/>
            <person name="Tsugane M."/>
            <person name="Tsuji K."/>
            <person name="Ueda S."/>
            <person name="Waki K."/>
            <person name="Yamagata H."/>
            <person name="Yamamoto M."/>
            <person name="Yamamoto S."/>
            <person name="Yamane H."/>
            <person name="Yoshiki S."/>
            <person name="Yoshihara R."/>
            <person name="Yukawa K."/>
            <person name="Zhong H."/>
            <person name="Yano M."/>
            <person name="Yuan Q."/>
            <person name="Ouyang S."/>
            <person name="Liu J."/>
            <person name="Jones K.M."/>
            <person name="Gansberger K."/>
            <person name="Moffat K."/>
            <person name="Hill J."/>
            <person name="Bera J."/>
            <person name="Fadrosh D."/>
            <person name="Jin S."/>
            <person name="Johri S."/>
            <person name="Kim M."/>
            <person name="Overton L."/>
            <person name="Reardon M."/>
            <person name="Tsitrin T."/>
            <person name="Vuong H."/>
            <person name="Weaver B."/>
            <person name="Ciecko A."/>
            <person name="Tallon L."/>
            <person name="Jackson J."/>
            <person name="Pai G."/>
            <person name="Aken S.V."/>
            <person name="Utterback T."/>
            <person name="Reidmuller S."/>
            <person name="Feldblyum T."/>
            <person name="Hsiao J."/>
            <person name="Zismann V."/>
            <person name="Iobst S."/>
            <person name="de Vazeille A.R."/>
            <person name="Buell C.R."/>
            <person name="Ying K."/>
            <person name="Li Y."/>
            <person name="Lu T."/>
            <person name="Huang Y."/>
            <person name="Zhao Q."/>
            <person name="Feng Q."/>
            <person name="Zhang L."/>
            <person name="Zhu J."/>
            <person name="Weng Q."/>
            <person name="Mu J."/>
            <person name="Lu Y."/>
            <person name="Fan D."/>
            <person name="Liu Y."/>
            <person name="Guan J."/>
            <person name="Zhang Y."/>
            <person name="Yu S."/>
            <person name="Liu X."/>
            <person name="Zhang Y."/>
            <person name="Hong G."/>
            <person name="Han B."/>
            <person name="Choisne N."/>
            <person name="Demange N."/>
            <person name="Orjeda G."/>
            <person name="Samain S."/>
            <person name="Cattolico L."/>
            <person name="Pelletier E."/>
            <person name="Couloux A."/>
            <person name="Segurens B."/>
            <person name="Wincker P."/>
            <person name="D'Hont A."/>
            <person name="Scarpelli C."/>
            <person name="Weissenbach J."/>
            <person name="Salanoubat M."/>
            <person name="Quetier F."/>
            <person name="Yu Y."/>
            <person name="Kim H.R."/>
            <person name="Rambo T."/>
            <person name="Currie J."/>
            <person name="Collura K."/>
            <person name="Luo M."/>
            <person name="Yang T."/>
            <person name="Ammiraju J.S.S."/>
            <person name="Engler F."/>
            <person name="Soderlund C."/>
            <person name="Wing R.A."/>
            <person name="Palmer L.E."/>
            <person name="de la Bastide M."/>
            <person name="Spiegel L."/>
            <person name="Nascimento L."/>
            <person name="Zutavern T."/>
            <person name="O'Shaughnessy A."/>
            <person name="Dike S."/>
            <person name="Dedhia N."/>
            <person name="Preston R."/>
            <person name="Balija V."/>
            <person name="McCombie W.R."/>
            <person name="Chow T."/>
            <person name="Chen H."/>
            <person name="Chung M."/>
            <person name="Chen C."/>
            <person name="Shaw J."/>
            <person name="Wu H."/>
            <person name="Hsiao K."/>
            <person name="Chao Y."/>
            <person name="Chu M."/>
            <person name="Cheng C."/>
            <person name="Hour A."/>
            <person name="Lee P."/>
            <person name="Lin S."/>
            <person name="Lin Y."/>
            <person name="Liou J."/>
            <person name="Liu S."/>
            <person name="Hsing Y."/>
            <person name="Raghuvanshi S."/>
            <person name="Mohanty A."/>
            <person name="Bharti A.K."/>
            <person name="Gaur A."/>
            <person name="Gupta V."/>
            <person name="Kumar D."/>
            <person name="Ravi V."/>
            <person name="Vij S."/>
            <person name="Kapur A."/>
            <person name="Khurana P."/>
            <person name="Khurana P."/>
            <person name="Khurana J.P."/>
            <person name="Tyagi A.K."/>
            <person name="Gaikwad K."/>
            <person name="Singh A."/>
            <person name="Dalal V."/>
            <person name="Srivastava S."/>
            <person name="Dixit A."/>
            <person name="Pal A.K."/>
            <person name="Ghazi I.A."/>
            <person name="Yadav M."/>
            <person name="Pandit A."/>
            <person name="Bhargava A."/>
            <person name="Sureshbabu K."/>
            <person name="Batra K."/>
            <person name="Sharma T.R."/>
            <person name="Mohapatra T."/>
            <person name="Singh N.K."/>
            <person name="Messing J."/>
            <person name="Nelson A.B."/>
            <person name="Fuks G."/>
            <person name="Kavchok S."/>
            <person name="Keizer G."/>
            <person name="Linton E."/>
            <person name="Llaca V."/>
            <person name="Song R."/>
            <person name="Tanyolac B."/>
            <person name="Young S."/>
            <person name="Ho-Il K."/>
            <person name="Hahn J.H."/>
            <person name="Sangsakoo G."/>
            <person name="Vanavichit A."/>
            <person name="de Mattos Luiz.A.T."/>
            <person name="Zimmer P.D."/>
            <person name="Malone G."/>
            <person name="Dellagostin O."/>
            <person name="de Oliveira A.C."/>
            <person name="Bevan M."/>
            <person name="Bancroft I."/>
            <person name="Minx P."/>
            <person name="Cordum H."/>
            <person name="Wilson R."/>
            <person name="Cheng Z."/>
            <person name="Jin W."/>
            <person name="Jiang J."/>
            <person name="Leong S.A."/>
            <person name="Iwama H."/>
            <person name="Gojobori T."/>
            <person name="Itoh T."/>
            <person name="Niimura Y."/>
            <person name="Fujii Y."/>
            <person name="Habara T."/>
            <person name="Sakai H."/>
            <person name="Sato Y."/>
            <person name="Wilson G."/>
            <person name="Kumar K."/>
            <person name="McCouch S."/>
            <person name="Juretic N."/>
            <person name="Hoen D."/>
            <person name="Wright S."/>
            <person name="Bruskiewich R."/>
            <person name="Bureau T."/>
            <person name="Miyao A."/>
            <person name="Hirochika H."/>
            <person name="Nishikawa T."/>
            <person name="Kadowaki K."/>
            <person name="Sugiura M."/>
            <person name="Burr B."/>
            <person name="Sasaki T."/>
        </authorList>
    </citation>
    <scope>NUCLEOTIDE SEQUENCE [LARGE SCALE GENOMIC DNA]</scope>
    <source>
        <strain evidence="3">cv. Nipponbare</strain>
    </source>
</reference>
<dbReference type="Proteomes" id="UP000000763">
    <property type="component" value="Chromosome 7"/>
</dbReference>
<organism evidence="2 3">
    <name type="scientific">Oryza sativa subsp. japonica</name>
    <name type="common">Rice</name>
    <dbReference type="NCBI Taxonomy" id="39947"/>
    <lineage>
        <taxon>Eukaryota</taxon>
        <taxon>Viridiplantae</taxon>
        <taxon>Streptophyta</taxon>
        <taxon>Embryophyta</taxon>
        <taxon>Tracheophyta</taxon>
        <taxon>Spermatophyta</taxon>
        <taxon>Magnoliopsida</taxon>
        <taxon>Liliopsida</taxon>
        <taxon>Poales</taxon>
        <taxon>Poaceae</taxon>
        <taxon>BOP clade</taxon>
        <taxon>Oryzoideae</taxon>
        <taxon>Oryzeae</taxon>
        <taxon>Oryzinae</taxon>
        <taxon>Oryza</taxon>
        <taxon>Oryza sativa</taxon>
    </lineage>
</organism>
<dbReference type="AlphaFoldDB" id="Q0D6U5"/>
<dbReference type="KEGG" id="dosa:Os07g0438700"/>
<dbReference type="EMBL" id="AP008213">
    <property type="protein sequence ID" value="BAF21428.2"/>
    <property type="molecule type" value="Genomic_DNA"/>
</dbReference>
<keyword evidence="1" id="KW-1133">Transmembrane helix</keyword>
<accession>Q0D6U5</accession>
<feature type="non-terminal residue" evidence="2">
    <location>
        <position position="1"/>
    </location>
</feature>